<accession>A0ABU3N8F8</accession>
<comment type="caution">
    <text evidence="1">The sequence shown here is derived from an EMBL/GenBank/DDBJ whole genome shotgun (WGS) entry which is preliminary data.</text>
</comment>
<organism evidence="1">
    <name type="scientific">Sphingomonas psychrotolerans</name>
    <dbReference type="NCBI Taxonomy" id="1327635"/>
    <lineage>
        <taxon>Bacteria</taxon>
        <taxon>Pseudomonadati</taxon>
        <taxon>Pseudomonadota</taxon>
        <taxon>Alphaproteobacteria</taxon>
        <taxon>Sphingomonadales</taxon>
        <taxon>Sphingomonadaceae</taxon>
        <taxon>Sphingomonas</taxon>
    </lineage>
</organism>
<reference evidence="1" key="1">
    <citation type="submission" date="2022-04" db="EMBL/GenBank/DDBJ databases">
        <title>Tomato heritable bacteria conferring resistance against bacterial wilt.</title>
        <authorList>
            <person name="Yin J."/>
        </authorList>
    </citation>
    <scope>NUCLEOTIDE SEQUENCE</scope>
    <source>
        <strain evidence="1">Cra20</strain>
    </source>
</reference>
<evidence type="ECO:0000313" key="1">
    <source>
        <dbReference type="EMBL" id="MDT8760800.1"/>
    </source>
</evidence>
<name>A0ABU3N8F8_9SPHN</name>
<dbReference type="EMBL" id="JALMLT010000005">
    <property type="protein sequence ID" value="MDT8760800.1"/>
    <property type="molecule type" value="Genomic_DNA"/>
</dbReference>
<gene>
    <name evidence="1" type="ORF">MZO42_19025</name>
</gene>
<proteinExistence type="predicted"/>
<protein>
    <submittedName>
        <fullName evidence="1">Uncharacterized protein</fullName>
    </submittedName>
</protein>
<sequence>MKLVQIDPAEIVELDTRVAIHGAVGTEETAIDDLFELLVGIAVLIYEMAPG</sequence>